<accession>A0A9D4NXL1</accession>
<reference evidence="2" key="2">
    <citation type="journal article" date="2021" name="World Allergy Organ. J.">
        <title>Chromosome-level assembly of Dermatophagoides farinae genome and transcriptome reveals two novel allergens Der f 37 and Der f 39.</title>
        <authorList>
            <person name="Chen J."/>
            <person name="Cai Z."/>
            <person name="Fan D."/>
            <person name="Hu J."/>
            <person name="Hou Y."/>
            <person name="He Y."/>
            <person name="Zhang Z."/>
            <person name="Zhao Z."/>
            <person name="Gao P."/>
            <person name="Hu W."/>
            <person name="Sun J."/>
            <person name="Li J."/>
            <person name="Ji K."/>
        </authorList>
    </citation>
    <scope>NUCLEOTIDE SEQUENCE</scope>
    <source>
        <strain evidence="2">JKM2019</strain>
    </source>
</reference>
<evidence type="ECO:0000313" key="2">
    <source>
        <dbReference type="EMBL" id="KAH7639867.1"/>
    </source>
</evidence>
<sequence length="71" mass="7768">MKSIFLFVSLFLIIGGGANESGLTGDQTIFETAAQLLQTKGATDDDETQILSFLQLQLMGQMLKKPSKLFK</sequence>
<name>A0A9D4NXL1_DERFA</name>
<evidence type="ECO:0000256" key="1">
    <source>
        <dbReference type="SAM" id="SignalP"/>
    </source>
</evidence>
<feature type="signal peptide" evidence="1">
    <location>
        <begin position="1"/>
        <end position="18"/>
    </location>
</feature>
<organism evidence="2">
    <name type="scientific">Dermatophagoides farinae</name>
    <name type="common">American house dust mite</name>
    <dbReference type="NCBI Taxonomy" id="6954"/>
    <lineage>
        <taxon>Eukaryota</taxon>
        <taxon>Metazoa</taxon>
        <taxon>Ecdysozoa</taxon>
        <taxon>Arthropoda</taxon>
        <taxon>Chelicerata</taxon>
        <taxon>Arachnida</taxon>
        <taxon>Acari</taxon>
        <taxon>Acariformes</taxon>
        <taxon>Sarcoptiformes</taxon>
        <taxon>Astigmata</taxon>
        <taxon>Psoroptidia</taxon>
        <taxon>Analgoidea</taxon>
        <taxon>Pyroglyphidae</taxon>
        <taxon>Dermatophagoidinae</taxon>
        <taxon>Dermatophagoides</taxon>
    </lineage>
</organism>
<keyword evidence="1" id="KW-0732">Signal</keyword>
<dbReference type="Proteomes" id="UP000828236">
    <property type="component" value="Unassembled WGS sequence"/>
</dbReference>
<comment type="caution">
    <text evidence="2">The sequence shown here is derived from an EMBL/GenBank/DDBJ whole genome shotgun (WGS) entry which is preliminary data.</text>
</comment>
<dbReference type="AlphaFoldDB" id="A0A9D4NXL1"/>
<proteinExistence type="predicted"/>
<gene>
    <name evidence="2" type="ORF">HUG17_3900</name>
</gene>
<reference evidence="2" key="1">
    <citation type="submission" date="2020-06" db="EMBL/GenBank/DDBJ databases">
        <authorList>
            <person name="Ji K."/>
            <person name="Li J."/>
        </authorList>
    </citation>
    <scope>NUCLEOTIDE SEQUENCE</scope>
    <source>
        <strain evidence="2">JKM2019</strain>
        <tissue evidence="2">Whole body</tissue>
    </source>
</reference>
<protein>
    <submittedName>
        <fullName evidence="2">Uncharacterized protein</fullName>
    </submittedName>
</protein>
<dbReference type="EMBL" id="SDOV01000007">
    <property type="protein sequence ID" value="KAH7639867.1"/>
    <property type="molecule type" value="Genomic_DNA"/>
</dbReference>
<feature type="chain" id="PRO_5038997950" evidence="1">
    <location>
        <begin position="19"/>
        <end position="71"/>
    </location>
</feature>